<feature type="transmembrane region" description="Helical" evidence="7">
    <location>
        <begin position="40"/>
        <end position="59"/>
    </location>
</feature>
<keyword evidence="5 7" id="KW-0472">Membrane</keyword>
<feature type="compositionally biased region" description="Basic and acidic residues" evidence="6">
    <location>
        <begin position="97"/>
        <end position="110"/>
    </location>
</feature>
<dbReference type="AlphaFoldDB" id="A0A7H2BL02"/>
<dbReference type="RefSeq" id="WP_190617934.1">
    <property type="nucleotide sequence ID" value="NZ_CP061538.1"/>
</dbReference>
<evidence type="ECO:0000256" key="5">
    <source>
        <dbReference type="ARBA" id="ARBA00023136"/>
    </source>
</evidence>
<keyword evidence="3 7" id="KW-0812">Transmembrane</keyword>
<feature type="region of interest" description="Disordered" evidence="6">
    <location>
        <begin position="97"/>
        <end position="139"/>
    </location>
</feature>
<evidence type="ECO:0000256" key="7">
    <source>
        <dbReference type="SAM" id="Phobius"/>
    </source>
</evidence>
<evidence type="ECO:0000256" key="6">
    <source>
        <dbReference type="SAM" id="MobiDB-lite"/>
    </source>
</evidence>
<feature type="domain" description="Cardiolipin synthase N-terminal" evidence="8">
    <location>
        <begin position="16"/>
        <end position="60"/>
    </location>
</feature>
<proteinExistence type="predicted"/>
<dbReference type="KEGG" id="rama:IDM48_02660"/>
<sequence>MIRAMMIIGGGALLVALIIYALIDCGRTDRSQVRGVPKPAWILLIIIFPVIGALLWLFLGKQRKPSTSFGPVTPQPRQAPDDDAEYLKFLDARAKREAESRRREEEREAELNAQLDEELRKMRQQRHNKNEEGENPPSL</sequence>
<dbReference type="EMBL" id="CP061538">
    <property type="protein sequence ID" value="QNV40348.1"/>
    <property type="molecule type" value="Genomic_DNA"/>
</dbReference>
<evidence type="ECO:0000259" key="8">
    <source>
        <dbReference type="Pfam" id="PF13396"/>
    </source>
</evidence>
<dbReference type="GO" id="GO:0005886">
    <property type="term" value="C:plasma membrane"/>
    <property type="evidence" value="ECO:0007669"/>
    <property type="project" value="UniProtKB-SubCell"/>
</dbReference>
<accession>A0A7H2BL02</accession>
<evidence type="ECO:0000256" key="3">
    <source>
        <dbReference type="ARBA" id="ARBA00022692"/>
    </source>
</evidence>
<dbReference type="InterPro" id="IPR027379">
    <property type="entry name" value="CLS_N"/>
</dbReference>
<evidence type="ECO:0000313" key="10">
    <source>
        <dbReference type="Proteomes" id="UP000516421"/>
    </source>
</evidence>
<evidence type="ECO:0000256" key="2">
    <source>
        <dbReference type="ARBA" id="ARBA00022475"/>
    </source>
</evidence>
<evidence type="ECO:0000313" key="9">
    <source>
        <dbReference type="EMBL" id="QNV40348.1"/>
    </source>
</evidence>
<gene>
    <name evidence="9" type="ORF">IDM48_02660</name>
</gene>
<evidence type="ECO:0000256" key="4">
    <source>
        <dbReference type="ARBA" id="ARBA00022989"/>
    </source>
</evidence>
<name>A0A7H2BL02_9MICC</name>
<evidence type="ECO:0000256" key="1">
    <source>
        <dbReference type="ARBA" id="ARBA00004651"/>
    </source>
</evidence>
<organism evidence="9 10">
    <name type="scientific">Rothia amarae</name>
    <dbReference type="NCBI Taxonomy" id="169480"/>
    <lineage>
        <taxon>Bacteria</taxon>
        <taxon>Bacillati</taxon>
        <taxon>Actinomycetota</taxon>
        <taxon>Actinomycetes</taxon>
        <taxon>Micrococcales</taxon>
        <taxon>Micrococcaceae</taxon>
        <taxon>Rothia</taxon>
    </lineage>
</organism>
<dbReference type="Pfam" id="PF13396">
    <property type="entry name" value="PLDc_N"/>
    <property type="match status" value="1"/>
</dbReference>
<dbReference type="Proteomes" id="UP000516421">
    <property type="component" value="Chromosome"/>
</dbReference>
<keyword evidence="4 7" id="KW-1133">Transmembrane helix</keyword>
<keyword evidence="2" id="KW-1003">Cell membrane</keyword>
<keyword evidence="10" id="KW-1185">Reference proteome</keyword>
<protein>
    <submittedName>
        <fullName evidence="9">PLDc_N domain-containing protein</fullName>
    </submittedName>
</protein>
<comment type="subcellular location">
    <subcellularLocation>
        <location evidence="1">Cell membrane</location>
        <topology evidence="1">Multi-pass membrane protein</topology>
    </subcellularLocation>
</comment>
<reference evidence="9 10" key="1">
    <citation type="submission" date="2020-09" db="EMBL/GenBank/DDBJ databases">
        <title>Investigation of environmental microbe.</title>
        <authorList>
            <person name="Ou Y."/>
            <person name="Kang Q."/>
        </authorList>
    </citation>
    <scope>NUCLEOTIDE SEQUENCE [LARGE SCALE GENOMIC DNA]</scope>
    <source>
        <strain evidence="9 10">KJZ-9</strain>
    </source>
</reference>